<feature type="transmembrane region" description="Helical" evidence="8">
    <location>
        <begin position="149"/>
        <end position="170"/>
    </location>
</feature>
<sequence length="559" mass="62301">MSTVVRSDDGDYGGGTSPRDGDGLTAKRDEYGSLYGFTSRLRRVFGLQILLFLVSSNFLVKGAARHLVQTTFLPYAQQYLKFTAQAFQRFEVLAMFPWMIKPLVGLVTDTTPIFRYRKRYYIAFVASVGSVAIYFLATKDFQPEDNMEYTGLVMAVNVLFAFSDTLVGARVFEAMSLNQHVGGDLMSWDWFMVTIGSLLGTLSAWTGLEKGNYKMIFWLALPCAVQLIFVSGFGMMPEDPVKEGFNTHALAQKHWNLMAVTFTVTIMSICTVSMQLVDDFERNFGLTFLCCTAIMLIIISSLWIFLEKRAACLLIFVAIERFLCVNVKQAKAYWYTTDSTCVPNGPHFSYVFYNVITFSFALLAQAIGIWVFQQYFSRSKIRLVFLINSLAKIFAKLTDVWIILRLNVKMGIDDRSAYVLGESVIEGIALVMTYMPAAAVLSKVVDKEIECTMFTLLAGIVNIGHAISATVGASAMTYAGIHTDLVEGECNFDQLIPLLVVSGVALPLFAIPLIYLFIPDWNMHDDFNKSEIQRSVEKEAIVGAEESSDKTAAPKAGGK</sequence>
<dbReference type="InterPro" id="IPR039309">
    <property type="entry name" value="BT1"/>
</dbReference>
<feature type="transmembrane region" description="Helical" evidence="8">
    <location>
        <begin position="284"/>
        <end position="306"/>
    </location>
</feature>
<keyword evidence="6 8" id="KW-0472">Membrane</keyword>
<dbReference type="SUPFAM" id="SSF103473">
    <property type="entry name" value="MFS general substrate transporter"/>
    <property type="match status" value="1"/>
</dbReference>
<keyword evidence="3" id="KW-0813">Transport</keyword>
<accession>Q014G2</accession>
<dbReference type="InParanoid" id="Q014G2"/>
<dbReference type="Proteomes" id="UP000195557">
    <property type="component" value="Unassembled WGS sequence"/>
</dbReference>
<dbReference type="InterPro" id="IPR036259">
    <property type="entry name" value="MFS_trans_sf"/>
</dbReference>
<feature type="transmembrane region" description="Helical" evidence="8">
    <location>
        <begin position="350"/>
        <end position="371"/>
    </location>
</feature>
<dbReference type="KEGG" id="ota:OT_ostta07g04550"/>
<feature type="transmembrane region" description="Helical" evidence="8">
    <location>
        <begin position="255"/>
        <end position="277"/>
    </location>
</feature>
<feature type="transmembrane region" description="Helical" evidence="8">
    <location>
        <begin position="454"/>
        <end position="475"/>
    </location>
</feature>
<dbReference type="RefSeq" id="XP_003080550.1">
    <property type="nucleotide sequence ID" value="XM_003080502.1"/>
</dbReference>
<organism evidence="9 11">
    <name type="scientific">Ostreococcus tauri</name>
    <name type="common">Marine green alga</name>
    <dbReference type="NCBI Taxonomy" id="70448"/>
    <lineage>
        <taxon>Eukaryota</taxon>
        <taxon>Viridiplantae</taxon>
        <taxon>Chlorophyta</taxon>
        <taxon>Mamiellophyceae</taxon>
        <taxon>Mamiellales</taxon>
        <taxon>Bathycoccaceae</taxon>
        <taxon>Ostreococcus</taxon>
    </lineage>
</organism>
<evidence type="ECO:0000256" key="2">
    <source>
        <dbReference type="ARBA" id="ARBA00007015"/>
    </source>
</evidence>
<dbReference type="OMA" id="ANTACAF"/>
<evidence type="ECO:0000256" key="3">
    <source>
        <dbReference type="ARBA" id="ARBA00022448"/>
    </source>
</evidence>
<evidence type="ECO:0000256" key="8">
    <source>
        <dbReference type="SAM" id="Phobius"/>
    </source>
</evidence>
<feature type="transmembrane region" description="Helical" evidence="8">
    <location>
        <begin position="383"/>
        <end position="404"/>
    </location>
</feature>
<feature type="transmembrane region" description="Helical" evidence="8">
    <location>
        <begin position="120"/>
        <end position="137"/>
    </location>
</feature>
<reference evidence="9" key="2">
    <citation type="journal article" date="2014" name="BMC Genomics">
        <title>An improved genome of the model marine alga Ostreococcus tauri unfolds by assessing Illumina de novo assemblies.</title>
        <authorList>
            <person name="Blanc-Mathieu R."/>
            <person name="Verhelst B."/>
            <person name="Derelle E."/>
            <person name="Rombauts S."/>
            <person name="Bouget F.Y."/>
            <person name="Carre I."/>
            <person name="Chateau A."/>
            <person name="Eyre-Walker A."/>
            <person name="Grimsley N."/>
            <person name="Moreau H."/>
            <person name="Piegu B."/>
            <person name="Rivals E."/>
            <person name="Schackwitz W."/>
            <person name="Van de Peer Y."/>
            <person name="Piganeau G."/>
        </authorList>
    </citation>
    <scope>NUCLEOTIDE SEQUENCE</scope>
    <source>
        <strain evidence="9">RCC4221</strain>
    </source>
</reference>
<dbReference type="EMBL" id="CAID01000007">
    <property type="protein sequence ID" value="CAL54717.1"/>
    <property type="molecule type" value="Genomic_DNA"/>
</dbReference>
<keyword evidence="4 8" id="KW-0812">Transmembrane</keyword>
<dbReference type="Pfam" id="PF03092">
    <property type="entry name" value="BT1"/>
    <property type="match status" value="1"/>
</dbReference>
<evidence type="ECO:0000256" key="7">
    <source>
        <dbReference type="SAM" id="MobiDB-lite"/>
    </source>
</evidence>
<feature type="transmembrane region" description="Helical" evidence="8">
    <location>
        <begin position="495"/>
        <end position="518"/>
    </location>
</feature>
<evidence type="ECO:0000256" key="6">
    <source>
        <dbReference type="ARBA" id="ARBA00023136"/>
    </source>
</evidence>
<dbReference type="GO" id="GO:0016020">
    <property type="term" value="C:membrane"/>
    <property type="evidence" value="ECO:0007669"/>
    <property type="project" value="UniProtKB-SubCell"/>
</dbReference>
<feature type="transmembrane region" description="Helical" evidence="8">
    <location>
        <begin position="424"/>
        <end position="442"/>
    </location>
</feature>
<dbReference type="OrthoDB" id="754047at2759"/>
<accession>A0A454Y1V9</accession>
<dbReference type="AlphaFoldDB" id="Q014G2"/>
<reference evidence="9 11" key="1">
    <citation type="journal article" date="2006" name="Proc. Natl. Acad. Sci. U.S.A.">
        <title>Genome analysis of the smallest free-living eukaryote Ostreococcus tauri unveils many unique features.</title>
        <authorList>
            <person name="Derelle E."/>
            <person name="Ferraz C."/>
            <person name="Rombauts S."/>
            <person name="Rouze P."/>
            <person name="Worden A.Z."/>
            <person name="Robbens S."/>
            <person name="Partensky F."/>
            <person name="Degroeve S."/>
            <person name="Echeynie S."/>
            <person name="Cooke R."/>
            <person name="Saeys Y."/>
            <person name="Wuyts J."/>
            <person name="Jabbari K."/>
            <person name="Bowler C."/>
            <person name="Panaud O."/>
            <person name="Piegu B."/>
            <person name="Ball S.G."/>
            <person name="Ral J.-P."/>
            <person name="Bouget F.-Y."/>
            <person name="Piganeau G."/>
            <person name="De Baets B."/>
            <person name="Picard A."/>
            <person name="Delseny M."/>
            <person name="Demaille J."/>
            <person name="Van de Peer Y."/>
            <person name="Moreau H."/>
        </authorList>
    </citation>
    <scope>NUCLEOTIDE SEQUENCE [LARGE SCALE GENOMIC DNA]</scope>
    <source>
        <strain evidence="9 11">OTTH0595</strain>
    </source>
</reference>
<protein>
    <submittedName>
        <fullName evidence="9">Biopterin transport-related protein BT1</fullName>
    </submittedName>
    <submittedName>
        <fullName evidence="10">Putative pteridine transporter</fullName>
    </submittedName>
</protein>
<evidence type="ECO:0000313" key="11">
    <source>
        <dbReference type="Proteomes" id="UP000009170"/>
    </source>
</evidence>
<comment type="similarity">
    <text evidence="2">Belongs to the major facilitator superfamily. Folate-biopterin transporter (TC 2.A.71) family.</text>
</comment>
<evidence type="ECO:0000256" key="5">
    <source>
        <dbReference type="ARBA" id="ARBA00022989"/>
    </source>
</evidence>
<dbReference type="EMBL" id="KZ155778">
    <property type="protein sequence ID" value="OUS47194.1"/>
    <property type="molecule type" value="Genomic_DNA"/>
</dbReference>
<proteinExistence type="inferred from homology"/>
<keyword evidence="5 8" id="KW-1133">Transmembrane helix</keyword>
<dbReference type="STRING" id="70448.Q014G2"/>
<evidence type="ECO:0000256" key="4">
    <source>
        <dbReference type="ARBA" id="ARBA00022692"/>
    </source>
</evidence>
<keyword evidence="11" id="KW-1185">Reference proteome</keyword>
<evidence type="ECO:0000313" key="10">
    <source>
        <dbReference type="EMBL" id="OUS47194.1"/>
    </source>
</evidence>
<feature type="region of interest" description="Disordered" evidence="7">
    <location>
        <begin position="1"/>
        <end position="24"/>
    </location>
</feature>
<accession>A0A1Y5IG74</accession>
<feature type="transmembrane region" description="Helical" evidence="8">
    <location>
        <begin position="190"/>
        <end position="208"/>
    </location>
</feature>
<gene>
    <name evidence="10" type="ORF">BE221DRAFT_166137</name>
    <name evidence="9" type="ORF">OT_ostta07g04550</name>
</gene>
<dbReference type="GeneID" id="9836953"/>
<comment type="subcellular location">
    <subcellularLocation>
        <location evidence="1">Membrane</location>
        <topology evidence="1">Multi-pass membrane protein</topology>
    </subcellularLocation>
</comment>
<dbReference type="Proteomes" id="UP000009170">
    <property type="component" value="Unassembled WGS sequence"/>
</dbReference>
<feature type="transmembrane region" description="Helical" evidence="8">
    <location>
        <begin position="215"/>
        <end position="235"/>
    </location>
</feature>
<dbReference type="PANTHER" id="PTHR31585">
    <property type="entry name" value="FOLATE-BIOPTERIN TRANSPORTER 1, CHLOROPLASTIC"/>
    <property type="match status" value="1"/>
</dbReference>
<evidence type="ECO:0000256" key="1">
    <source>
        <dbReference type="ARBA" id="ARBA00004141"/>
    </source>
</evidence>
<reference evidence="10" key="3">
    <citation type="submission" date="2017-04" db="EMBL/GenBank/DDBJ databases">
        <title>Population genomics of picophytoplankton unveils novel chromosome hypervariability.</title>
        <authorList>
            <consortium name="DOE Joint Genome Institute"/>
            <person name="Blanc-Mathieu R."/>
            <person name="Krasovec M."/>
            <person name="Hebrard M."/>
            <person name="Yau S."/>
            <person name="Desgranges E."/>
            <person name="Martin J."/>
            <person name="Schackwitz W."/>
            <person name="Kuo A."/>
            <person name="Salin G."/>
            <person name="Donnadieu C."/>
            <person name="Desdevises Y."/>
            <person name="Sanchez-Ferandin S."/>
            <person name="Moreau H."/>
            <person name="Rivals E."/>
            <person name="Grigoriev I.V."/>
            <person name="Grimsley N."/>
            <person name="Eyre-Walker A."/>
            <person name="Piganeau G."/>
        </authorList>
    </citation>
    <scope>NUCLEOTIDE SEQUENCE [LARGE SCALE GENOMIC DNA]</scope>
    <source>
        <strain evidence="10">RCC 1115</strain>
    </source>
</reference>
<name>Q014G2_OSTTA</name>
<evidence type="ECO:0000313" key="9">
    <source>
        <dbReference type="EMBL" id="CAL54717.1"/>
    </source>
</evidence>
<dbReference type="PANTHER" id="PTHR31585:SF51">
    <property type="entry name" value="TRANSPORTER, PUTATIVE-RELATED"/>
    <property type="match status" value="1"/>
</dbReference>